<feature type="transmembrane region" description="Helical" evidence="1">
    <location>
        <begin position="296"/>
        <end position="315"/>
    </location>
</feature>
<dbReference type="EMBL" id="JYNZ01000005">
    <property type="protein sequence ID" value="KXK26087.1"/>
    <property type="molecule type" value="Genomic_DNA"/>
</dbReference>
<keyword evidence="1" id="KW-1133">Transmembrane helix</keyword>
<dbReference type="AlphaFoldDB" id="A0A136LWV5"/>
<dbReference type="Proteomes" id="UP000070457">
    <property type="component" value="Unassembled WGS sequence"/>
</dbReference>
<organism evidence="2 3">
    <name type="scientific">candidate division WS6 bacterium OLB20</name>
    <dbReference type="NCBI Taxonomy" id="1617426"/>
    <lineage>
        <taxon>Bacteria</taxon>
        <taxon>Candidatus Dojkabacteria</taxon>
    </lineage>
</organism>
<feature type="transmembrane region" description="Helical" evidence="1">
    <location>
        <begin position="336"/>
        <end position="353"/>
    </location>
</feature>
<proteinExistence type="predicted"/>
<feature type="transmembrane region" description="Helical" evidence="1">
    <location>
        <begin position="188"/>
        <end position="205"/>
    </location>
</feature>
<evidence type="ECO:0000313" key="2">
    <source>
        <dbReference type="EMBL" id="KXK26087.1"/>
    </source>
</evidence>
<feature type="transmembrane region" description="Helical" evidence="1">
    <location>
        <begin position="16"/>
        <end position="36"/>
    </location>
</feature>
<comment type="caution">
    <text evidence="2">The sequence shown here is derived from an EMBL/GenBank/DDBJ whole genome shotgun (WGS) entry which is preliminary data.</text>
</comment>
<accession>A0A136LWV5</accession>
<feature type="transmembrane region" description="Helical" evidence="1">
    <location>
        <begin position="225"/>
        <end position="252"/>
    </location>
</feature>
<feature type="transmembrane region" description="Helical" evidence="1">
    <location>
        <begin position="153"/>
        <end position="176"/>
    </location>
</feature>
<evidence type="ECO:0000256" key="1">
    <source>
        <dbReference type="SAM" id="Phobius"/>
    </source>
</evidence>
<sequence>MLKALLKALETRQGRILLILIAEGIILRFLAATQGMTVDFDSYRIVAEIINSGGSLYTETTRYNYGPVWGYVVAGMDLLASSPAVFRVMLVTLFNAADLVIAEWLRRRYGLRVFALFWFNPLTILGAGFFMQFDLLVIAVTLLLFQFKDRNELLFGLALGVSFMLKHVFIFLPVWLVFAGKMSLRSALLSYAVFAAGFIPFAQQYEGILRNVFGYSANSSGAQALFVPHVISWFVPPLIIMVLIMTGAGWLLRKRSTEELLIWYPVLLVLASPSVLHTYLILPALAIAVYPGILSAAYTAITAWLFTLDGLGVGWSFFINTAPDFMRATKAHGGEYTLPLILLAAMTAAWLWGVRIRTYLAQAAKYVRNETRLQWKQLHDYSDTR</sequence>
<gene>
    <name evidence="2" type="ORF">TR69_WS6001001381</name>
</gene>
<feature type="transmembrane region" description="Helical" evidence="1">
    <location>
        <begin position="264"/>
        <end position="290"/>
    </location>
</feature>
<feature type="transmembrane region" description="Helical" evidence="1">
    <location>
        <begin position="117"/>
        <end position="147"/>
    </location>
</feature>
<protein>
    <recommendedName>
        <fullName evidence="4">DUF2029 domain-containing protein</fullName>
    </recommendedName>
</protein>
<evidence type="ECO:0000313" key="3">
    <source>
        <dbReference type="Proteomes" id="UP000070457"/>
    </source>
</evidence>
<reference evidence="2 3" key="1">
    <citation type="submission" date="2015-02" db="EMBL/GenBank/DDBJ databases">
        <title>Improved understanding of the partial-nitritation anammox process through 23 genomes representing the majority of the microbial community.</title>
        <authorList>
            <person name="Speth D.R."/>
            <person name="In T Zandt M."/>
            <person name="Guerrero Cruz S."/>
            <person name="Jetten M.S."/>
            <person name="Dutilh B.E."/>
        </authorList>
    </citation>
    <scope>NUCLEOTIDE SEQUENCE [LARGE SCALE GENOMIC DNA]</scope>
    <source>
        <strain evidence="2">OLB20</strain>
    </source>
</reference>
<dbReference type="STRING" id="1617426.TR69_WS6001001381"/>
<keyword evidence="1" id="KW-0812">Transmembrane</keyword>
<keyword evidence="1" id="KW-0472">Membrane</keyword>
<name>A0A136LWV5_9BACT</name>
<evidence type="ECO:0008006" key="4">
    <source>
        <dbReference type="Google" id="ProtNLM"/>
    </source>
</evidence>